<accession>A0A077L1A2</accession>
<name>A0A077L1A2_ACIGI</name>
<dbReference type="EMBL" id="JAHWXT010000012">
    <property type="protein sequence ID" value="MCF0266991.1"/>
    <property type="molecule type" value="Genomic_DNA"/>
</dbReference>
<evidence type="ECO:0000313" key="1">
    <source>
        <dbReference type="EMBL" id="MCF0266991.1"/>
    </source>
</evidence>
<proteinExistence type="predicted"/>
<evidence type="ECO:0000313" key="2">
    <source>
        <dbReference type="Proteomes" id="UP000887320"/>
    </source>
</evidence>
<sequence length="81" mass="9628">MRYKIIDVYQLQNIQRYIAKCLKTQSPQFIVIESDQTLCKELDIIDVDLQASIATWATGERIDLKIIHQSNHIEKFYDFEH</sequence>
<dbReference type="GeneID" id="67744744"/>
<protein>
    <submittedName>
        <fullName evidence="1">Uncharacterized protein</fullName>
    </submittedName>
</protein>
<comment type="caution">
    <text evidence="1">The sequence shown here is derived from an EMBL/GenBank/DDBJ whole genome shotgun (WGS) entry which is preliminary data.</text>
</comment>
<dbReference type="STRING" id="106649.GCA_000829655_02303"/>
<dbReference type="KEGG" id="agu:AS4_26870"/>
<dbReference type="AlphaFoldDB" id="A0A077L1A2"/>
<dbReference type="Proteomes" id="UP000887320">
    <property type="component" value="Unassembled WGS sequence"/>
</dbReference>
<reference evidence="1" key="1">
    <citation type="submission" date="2021-07" db="EMBL/GenBank/DDBJ databases">
        <authorList>
            <person name="Fernandez M."/>
            <person name="Pereira P."/>
            <person name="Torres Tejerizo G.A."/>
            <person name="Gonzalez P."/>
            <person name="Agostini E."/>
        </authorList>
    </citation>
    <scope>NUCLEOTIDE SEQUENCE</scope>
    <source>
        <strain evidence="1">SFC 500-1A</strain>
    </source>
</reference>
<dbReference type="RefSeq" id="WP_004719281.1">
    <property type="nucleotide sequence ID" value="NZ_AP014630.1"/>
</dbReference>
<organism evidence="1 2">
    <name type="scientific">Acinetobacter guillouiae</name>
    <name type="common">Acinetobacter genomosp. 11</name>
    <dbReference type="NCBI Taxonomy" id="106649"/>
    <lineage>
        <taxon>Bacteria</taxon>
        <taxon>Pseudomonadati</taxon>
        <taxon>Pseudomonadota</taxon>
        <taxon>Gammaproteobacteria</taxon>
        <taxon>Moraxellales</taxon>
        <taxon>Moraxellaceae</taxon>
        <taxon>Acinetobacter</taxon>
    </lineage>
</organism>
<gene>
    <name evidence="1" type="ORF">KW868_21315</name>
</gene>